<dbReference type="AlphaFoldDB" id="A0A0F9GY04"/>
<keyword evidence="1" id="KW-0472">Membrane</keyword>
<protein>
    <submittedName>
        <fullName evidence="2">Uncharacterized protein</fullName>
    </submittedName>
</protein>
<proteinExistence type="predicted"/>
<accession>A0A0F9GY04</accession>
<feature type="transmembrane region" description="Helical" evidence="1">
    <location>
        <begin position="7"/>
        <end position="26"/>
    </location>
</feature>
<gene>
    <name evidence="2" type="ORF">LCGC14_1771990</name>
</gene>
<comment type="caution">
    <text evidence="2">The sequence shown here is derived from an EMBL/GenBank/DDBJ whole genome shotgun (WGS) entry which is preliminary data.</text>
</comment>
<keyword evidence="1" id="KW-0812">Transmembrane</keyword>
<reference evidence="2" key="1">
    <citation type="journal article" date="2015" name="Nature">
        <title>Complex archaea that bridge the gap between prokaryotes and eukaryotes.</title>
        <authorList>
            <person name="Spang A."/>
            <person name="Saw J.H."/>
            <person name="Jorgensen S.L."/>
            <person name="Zaremba-Niedzwiedzka K."/>
            <person name="Martijn J."/>
            <person name="Lind A.E."/>
            <person name="van Eijk R."/>
            <person name="Schleper C."/>
            <person name="Guy L."/>
            <person name="Ettema T.J."/>
        </authorList>
    </citation>
    <scope>NUCLEOTIDE SEQUENCE</scope>
</reference>
<evidence type="ECO:0000256" key="1">
    <source>
        <dbReference type="SAM" id="Phobius"/>
    </source>
</evidence>
<name>A0A0F9GY04_9ZZZZ</name>
<evidence type="ECO:0000313" key="2">
    <source>
        <dbReference type="EMBL" id="KKM03679.1"/>
    </source>
</evidence>
<keyword evidence="1" id="KW-1133">Transmembrane helix</keyword>
<dbReference type="EMBL" id="LAZR01016628">
    <property type="protein sequence ID" value="KKM03679.1"/>
    <property type="molecule type" value="Genomic_DNA"/>
</dbReference>
<organism evidence="2">
    <name type="scientific">marine sediment metagenome</name>
    <dbReference type="NCBI Taxonomy" id="412755"/>
    <lineage>
        <taxon>unclassified sequences</taxon>
        <taxon>metagenomes</taxon>
        <taxon>ecological metagenomes</taxon>
    </lineage>
</organism>
<sequence length="143" mass="15647">MKKTHLIIIGIVGIVAAALLINAVYVDNTIPTSSAALFSTKTNSEGNVSVMATPIDQSDWSFEITLNTHSVDINEDLAQVSTLTDENGNEYKPIEWRGDPPGGHHRKGVLSFGEITPRPQSITLFISQIGGIDERKFEWITQP</sequence>